<dbReference type="GO" id="GO:0006357">
    <property type="term" value="P:regulation of transcription by RNA polymerase II"/>
    <property type="evidence" value="ECO:0007669"/>
    <property type="project" value="TreeGrafter"/>
</dbReference>
<dbReference type="CDD" id="cd15574">
    <property type="entry name" value="PHD_AF10_AF17"/>
    <property type="match status" value="1"/>
</dbReference>
<dbReference type="InterPro" id="IPR013083">
    <property type="entry name" value="Znf_RING/FYVE/PHD"/>
</dbReference>
<protein>
    <recommendedName>
        <fullName evidence="14">PHD-type domain-containing protein</fullName>
    </recommendedName>
</protein>
<feature type="compositionally biased region" description="Polar residues" evidence="9">
    <location>
        <begin position="371"/>
        <end position="382"/>
    </location>
</feature>
<evidence type="ECO:0000256" key="6">
    <source>
        <dbReference type="ARBA" id="ARBA00022833"/>
    </source>
</evidence>
<keyword evidence="2" id="KW-0597">Phosphoprotein</keyword>
<dbReference type="FunFam" id="3.30.40.10:FF:000053">
    <property type="entry name" value="protein AF-10 isoform X2"/>
    <property type="match status" value="1"/>
</dbReference>
<evidence type="ECO:0000256" key="1">
    <source>
        <dbReference type="ARBA" id="ARBA00004123"/>
    </source>
</evidence>
<evidence type="ECO:0000256" key="9">
    <source>
        <dbReference type="SAM" id="MobiDB-lite"/>
    </source>
</evidence>
<name>A0A6L2PW18_COPFO</name>
<dbReference type="InterPro" id="IPR019786">
    <property type="entry name" value="Zinc_finger_PHD-type_CS"/>
</dbReference>
<dbReference type="InterPro" id="IPR001965">
    <property type="entry name" value="Znf_PHD"/>
</dbReference>
<feature type="compositionally biased region" description="Low complexity" evidence="9">
    <location>
        <begin position="415"/>
        <end position="425"/>
    </location>
</feature>
<feature type="domain" description="PHD-type" evidence="10">
    <location>
        <begin position="5"/>
        <end position="57"/>
    </location>
</feature>
<dbReference type="GO" id="GO:0031491">
    <property type="term" value="F:nucleosome binding"/>
    <property type="evidence" value="ECO:0007669"/>
    <property type="project" value="UniProtKB-ARBA"/>
</dbReference>
<dbReference type="InterPro" id="IPR011011">
    <property type="entry name" value="Znf_FYVE_PHD"/>
</dbReference>
<dbReference type="Pfam" id="PF13831">
    <property type="entry name" value="PHD_2"/>
    <property type="match status" value="1"/>
</dbReference>
<feature type="domain" description="PHD-type" evidence="11">
    <location>
        <begin position="62"/>
        <end position="181"/>
    </location>
</feature>
<evidence type="ECO:0000256" key="5">
    <source>
        <dbReference type="ARBA" id="ARBA00022771"/>
    </source>
</evidence>
<dbReference type="GO" id="GO:0042393">
    <property type="term" value="F:histone binding"/>
    <property type="evidence" value="ECO:0007669"/>
    <property type="project" value="UniProtKB-ARBA"/>
</dbReference>
<dbReference type="InterPro" id="IPR034732">
    <property type="entry name" value="EPHD"/>
</dbReference>
<dbReference type="PROSITE" id="PS51805">
    <property type="entry name" value="EPHD"/>
    <property type="match status" value="1"/>
</dbReference>
<dbReference type="InterPro" id="IPR049773">
    <property type="entry name" value="AF10-like_CC"/>
</dbReference>
<evidence type="ECO:0000313" key="13">
    <source>
        <dbReference type="Proteomes" id="UP000502823"/>
    </source>
</evidence>
<feature type="region of interest" description="Disordered" evidence="9">
    <location>
        <begin position="415"/>
        <end position="449"/>
    </location>
</feature>
<keyword evidence="5 8" id="KW-0863">Zinc-finger</keyword>
<dbReference type="Proteomes" id="UP000502823">
    <property type="component" value="Unassembled WGS sequence"/>
</dbReference>
<dbReference type="GO" id="GO:0005634">
    <property type="term" value="C:nucleus"/>
    <property type="evidence" value="ECO:0007669"/>
    <property type="project" value="UniProtKB-SubCell"/>
</dbReference>
<dbReference type="Pfam" id="PF13832">
    <property type="entry name" value="zf-HC5HC2H_2"/>
    <property type="match status" value="1"/>
</dbReference>
<reference evidence="13" key="1">
    <citation type="submission" date="2020-01" db="EMBL/GenBank/DDBJ databases">
        <title>Draft genome sequence of the Termite Coptotermes fromosanus.</title>
        <authorList>
            <person name="Itakura S."/>
            <person name="Yosikawa Y."/>
            <person name="Umezawa K."/>
        </authorList>
    </citation>
    <scope>NUCLEOTIDE SEQUENCE [LARGE SCALE GENOMIC DNA]</scope>
</reference>
<evidence type="ECO:0000256" key="2">
    <source>
        <dbReference type="ARBA" id="ARBA00022553"/>
    </source>
</evidence>
<feature type="region of interest" description="Disordered" evidence="9">
    <location>
        <begin position="878"/>
        <end position="997"/>
    </location>
</feature>
<dbReference type="AlphaFoldDB" id="A0A6L2PW18"/>
<dbReference type="PROSITE" id="PS01359">
    <property type="entry name" value="ZF_PHD_1"/>
    <property type="match status" value="1"/>
</dbReference>
<evidence type="ECO:0000256" key="7">
    <source>
        <dbReference type="ARBA" id="ARBA00023242"/>
    </source>
</evidence>
<evidence type="ECO:0000259" key="11">
    <source>
        <dbReference type="PROSITE" id="PS51805"/>
    </source>
</evidence>
<evidence type="ECO:0000259" key="10">
    <source>
        <dbReference type="PROSITE" id="PS50016"/>
    </source>
</evidence>
<keyword evidence="4" id="KW-0677">Repeat</keyword>
<keyword evidence="3" id="KW-0479">Metal-binding</keyword>
<accession>A0A6L2PW18</accession>
<feature type="compositionally biased region" description="Low complexity" evidence="9">
    <location>
        <begin position="229"/>
        <end position="264"/>
    </location>
</feature>
<dbReference type="FunFam" id="3.30.40.10:FF:000042">
    <property type="entry name" value="protein AF-10 isoform X1"/>
    <property type="match status" value="1"/>
</dbReference>
<dbReference type="CDD" id="cd15672">
    <property type="entry name" value="ePHD_AF10_like"/>
    <property type="match status" value="1"/>
</dbReference>
<dbReference type="FunCoup" id="A0A6L2PW18">
    <property type="interactions" value="178"/>
</dbReference>
<dbReference type="PANTHER" id="PTHR13793:SF107">
    <property type="entry name" value="BROMODOMAIN-CONTAINING PROTEIN HOMOLOG"/>
    <property type="match status" value="1"/>
</dbReference>
<feature type="region of interest" description="Disordered" evidence="9">
    <location>
        <begin position="349"/>
        <end position="382"/>
    </location>
</feature>
<dbReference type="SMART" id="SM00249">
    <property type="entry name" value="PHD"/>
    <property type="match status" value="2"/>
</dbReference>
<keyword evidence="13" id="KW-1185">Reference proteome</keyword>
<feature type="compositionally biased region" description="Low complexity" evidence="9">
    <location>
        <begin position="593"/>
        <end position="619"/>
    </location>
</feature>
<keyword evidence="6" id="KW-0862">Zinc</keyword>
<proteinExistence type="predicted"/>
<dbReference type="InterPro" id="IPR049781">
    <property type="entry name" value="AF10/AF17_PHD"/>
</dbReference>
<evidence type="ECO:0008006" key="14">
    <source>
        <dbReference type="Google" id="ProtNLM"/>
    </source>
</evidence>
<feature type="compositionally biased region" description="Polar residues" evidence="9">
    <location>
        <begin position="349"/>
        <end position="361"/>
    </location>
</feature>
<comment type="caution">
    <text evidence="12">The sequence shown here is derived from an EMBL/GenBank/DDBJ whole genome shotgun (WGS) entry which is preliminary data.</text>
</comment>
<dbReference type="InterPro" id="IPR019787">
    <property type="entry name" value="Znf_PHD-finger"/>
</dbReference>
<feature type="region of interest" description="Disordered" evidence="9">
    <location>
        <begin position="548"/>
        <end position="704"/>
    </location>
</feature>
<comment type="subcellular location">
    <subcellularLocation>
        <location evidence="1">Nucleus</location>
    </subcellularLocation>
</comment>
<dbReference type="SUPFAM" id="SSF57903">
    <property type="entry name" value="FYVE/PHD zinc finger"/>
    <property type="match status" value="1"/>
</dbReference>
<feature type="compositionally biased region" description="Polar residues" evidence="9">
    <location>
        <begin position="940"/>
        <end position="961"/>
    </location>
</feature>
<sequence length="997" mass="102822">MKEMVGGCCVCSDERGWAENPLVYCDGQGCTVAVHQACYGIVTVPTGPWFCRKCESQERAARVRCELCPSKDGALKKTDNSAWAHVVCALYIPEVRFGNVTTMEPIILQLIPTERFSKVCYICEEQGKGSRATVGACMQCNKTGCRQQFHVTCAQALGLLCEEAGNYLDNVKYCGYCQYHYSKLKKGGNVKTIPPYKPIPADNGSDSSPEKESDSMVKAGASGKRKGTGKATSSSSVVGVKSGATGGKTVVSGHSPSLSDGSSIGASGDLADITKSSTPSVGLKDASNLSATTVMGTSAIGSASSGSTTKFTTSNFVETVVTQSESVFGADMPTVGQANVRISSATIPASTNVSTGTSSATGKKRKAGGSRTPTTPDNSSDIASVQAPVSVMSGSTGMPAVVGSVAPVAGNVSVSSSGGTDSHGGTMLGDSKKLKVDSGGVSGMSASTSNPLSTVSDSVVVSNVNSRSLSGNVITSASSAVGSVSSAVSAGSIVVSVPLAATSIQLPISASSTVVTSAPTLFQQLQQSSVVTSNAAAVVTSNTSAAESRLQAVAQQQHQHQHQHPEDQPGKRARTQSSEKPEKGRKQKRGNSGAVVTAVTTGPPATTTTTVVAATGTGVSTHNNSKRGSRGITGNNPTPPPTTTHSQPAHVSTTTAVVTSGNMVKDSPPSSPGSETTSVHSGGRNSKTKNSKRSSGGRDRDDRDIKLFQNGVSAPHMLGNQLNPSSTMAQKMSDTLSAEMEAHSIFNDSSSSATSLVGPQLHSRVIASVTHGNTVNPSNNFANNSTSNTSNHAGNNISTASVGSIPQSLDQLLERQWEQGSQFLMEQAQHFDIASLLSCLHQLRAENLRLEEHVNSLLQRRDHLLAVNARLAIPLTSQPAPVNNVHPGSGSNLSSHQHTDPSRNARINNSYVASHPMENGLPPDPSPPSGYPHQHRSPAAQPSPTVRQSSASSGYMLSQSPLNPPPVSAIVSPASSTPGVVRSTSATPDPLRGADAR</sequence>
<feature type="compositionally biased region" description="Low complexity" evidence="9">
    <location>
        <begin position="651"/>
        <end position="660"/>
    </location>
</feature>
<dbReference type="PANTHER" id="PTHR13793">
    <property type="entry name" value="PHD FINGER PROTEINS"/>
    <property type="match status" value="1"/>
</dbReference>
<dbReference type="Gene3D" id="3.30.40.10">
    <property type="entry name" value="Zinc/RING finger domain, C3HC4 (zinc finger)"/>
    <property type="match status" value="2"/>
</dbReference>
<evidence type="ECO:0000256" key="3">
    <source>
        <dbReference type="ARBA" id="ARBA00022723"/>
    </source>
</evidence>
<keyword evidence="7" id="KW-0539">Nucleus</keyword>
<organism evidence="12 13">
    <name type="scientific">Coptotermes formosanus</name>
    <name type="common">Formosan subterranean termite</name>
    <dbReference type="NCBI Taxonomy" id="36987"/>
    <lineage>
        <taxon>Eukaryota</taxon>
        <taxon>Metazoa</taxon>
        <taxon>Ecdysozoa</taxon>
        <taxon>Arthropoda</taxon>
        <taxon>Hexapoda</taxon>
        <taxon>Insecta</taxon>
        <taxon>Pterygota</taxon>
        <taxon>Neoptera</taxon>
        <taxon>Polyneoptera</taxon>
        <taxon>Dictyoptera</taxon>
        <taxon>Blattodea</taxon>
        <taxon>Blattoidea</taxon>
        <taxon>Termitoidae</taxon>
        <taxon>Rhinotermitidae</taxon>
        <taxon>Coptotermes</taxon>
    </lineage>
</organism>
<dbReference type="GO" id="GO:0008270">
    <property type="term" value="F:zinc ion binding"/>
    <property type="evidence" value="ECO:0007669"/>
    <property type="project" value="UniProtKB-KW"/>
</dbReference>
<dbReference type="PROSITE" id="PS50016">
    <property type="entry name" value="ZF_PHD_2"/>
    <property type="match status" value="1"/>
</dbReference>
<evidence type="ECO:0000256" key="4">
    <source>
        <dbReference type="ARBA" id="ARBA00022737"/>
    </source>
</evidence>
<dbReference type="InterPro" id="IPR050701">
    <property type="entry name" value="Histone_Mod_Regulator"/>
</dbReference>
<dbReference type="OrthoDB" id="20839at2759"/>
<evidence type="ECO:0000256" key="8">
    <source>
        <dbReference type="PROSITE-ProRule" id="PRU00146"/>
    </source>
</evidence>
<evidence type="ECO:0000313" key="12">
    <source>
        <dbReference type="EMBL" id="GFG34665.1"/>
    </source>
</evidence>
<feature type="non-terminal residue" evidence="12">
    <location>
        <position position="997"/>
    </location>
</feature>
<dbReference type="EMBL" id="BLKM01000501">
    <property type="protein sequence ID" value="GFG34665.1"/>
    <property type="molecule type" value="Genomic_DNA"/>
</dbReference>
<feature type="region of interest" description="Disordered" evidence="9">
    <location>
        <begin position="192"/>
        <end position="264"/>
    </location>
</feature>
<gene>
    <name evidence="12" type="ORF">Cfor_03077</name>
</gene>
<dbReference type="CDD" id="cd20901">
    <property type="entry name" value="CC_AF10"/>
    <property type="match status" value="1"/>
</dbReference>
<dbReference type="InParanoid" id="A0A6L2PW18"/>